<evidence type="ECO:0000313" key="17">
    <source>
        <dbReference type="Proteomes" id="UP000199603"/>
    </source>
</evidence>
<dbReference type="EC" id="5.4.2.8" evidence="5"/>
<keyword evidence="9" id="KW-0413">Isomerase</keyword>
<evidence type="ECO:0000256" key="1">
    <source>
        <dbReference type="ARBA" id="ARBA00000586"/>
    </source>
</evidence>
<dbReference type="InterPro" id="IPR005845">
    <property type="entry name" value="A-D-PHexomutase_a/b/a-II"/>
</dbReference>
<keyword evidence="17" id="KW-1185">Reference proteome</keyword>
<dbReference type="InterPro" id="IPR005846">
    <property type="entry name" value="A-D-PHexomutase_a/b/a-III"/>
</dbReference>
<dbReference type="GO" id="GO:0046872">
    <property type="term" value="F:metal ion binding"/>
    <property type="evidence" value="ECO:0007669"/>
    <property type="project" value="UniProtKB-KW"/>
</dbReference>
<gene>
    <name evidence="16" type="ORF">SAMN04488509_11272</name>
</gene>
<dbReference type="InterPro" id="IPR005843">
    <property type="entry name" value="A-D-PHexomutase_C"/>
</dbReference>
<dbReference type="STRING" id="265719.SAMN04488509_11272"/>
<dbReference type="Pfam" id="PF02879">
    <property type="entry name" value="PGM_PMM_II"/>
    <property type="match status" value="1"/>
</dbReference>
<feature type="domain" description="Alpha-D-phosphohexomutase alpha/beta/alpha" evidence="13">
    <location>
        <begin position="323"/>
        <end position="451"/>
    </location>
</feature>
<dbReference type="CDD" id="cd03089">
    <property type="entry name" value="PMM_PGM"/>
    <property type="match status" value="1"/>
</dbReference>
<feature type="region of interest" description="Disordered" evidence="10">
    <location>
        <begin position="294"/>
        <end position="313"/>
    </location>
</feature>
<dbReference type="EMBL" id="FNAG01000012">
    <property type="protein sequence ID" value="SDD98106.1"/>
    <property type="molecule type" value="Genomic_DNA"/>
</dbReference>
<evidence type="ECO:0000256" key="7">
    <source>
        <dbReference type="ARBA" id="ARBA00022723"/>
    </source>
</evidence>
<keyword evidence="7" id="KW-0479">Metal-binding</keyword>
<reference evidence="16 17" key="1">
    <citation type="submission" date="2016-10" db="EMBL/GenBank/DDBJ databases">
        <authorList>
            <person name="de Groot N.N."/>
        </authorList>
    </citation>
    <scope>NUCLEOTIDE SEQUENCE [LARGE SCALE GENOMIC DNA]</scope>
    <source>
        <strain evidence="16 17">DSM 16957</strain>
    </source>
</reference>
<dbReference type="PRINTS" id="PR00509">
    <property type="entry name" value="PGMPMM"/>
</dbReference>
<dbReference type="SUPFAM" id="SSF55957">
    <property type="entry name" value="Phosphoglucomutase, C-terminal domain"/>
    <property type="match status" value="1"/>
</dbReference>
<dbReference type="FunFam" id="3.40.120.10:FF:000021">
    <property type="entry name" value="Phosphomannomutase/phosphoglucomutase"/>
    <property type="match status" value="1"/>
</dbReference>
<dbReference type="GO" id="GO:0004615">
    <property type="term" value="F:phosphomannomutase activity"/>
    <property type="evidence" value="ECO:0007669"/>
    <property type="project" value="UniProtKB-EC"/>
</dbReference>
<keyword evidence="6" id="KW-0597">Phosphoprotein</keyword>
<feature type="domain" description="Alpha-D-phosphohexomutase alpha/beta/alpha" evidence="15">
    <location>
        <begin position="572"/>
        <end position="680"/>
    </location>
</feature>
<dbReference type="Proteomes" id="UP000199603">
    <property type="component" value="Unassembled WGS sequence"/>
</dbReference>
<accession>A0A1G6Z8J6</accession>
<organism evidence="16 17">
    <name type="scientific">Aquimonas voraii</name>
    <dbReference type="NCBI Taxonomy" id="265719"/>
    <lineage>
        <taxon>Bacteria</taxon>
        <taxon>Pseudomonadati</taxon>
        <taxon>Pseudomonadota</taxon>
        <taxon>Gammaproteobacteria</taxon>
        <taxon>Lysobacterales</taxon>
        <taxon>Lysobacteraceae</taxon>
        <taxon>Aquimonas</taxon>
    </lineage>
</organism>
<evidence type="ECO:0000256" key="3">
    <source>
        <dbReference type="ARBA" id="ARBA00004699"/>
    </source>
</evidence>
<comment type="similarity">
    <text evidence="4">Belongs to the phosphohexose mutase family.</text>
</comment>
<sequence>MAKRRKKQKEAKQLPPEVLALRRPAYFVIALLALVGGLLIIWQGVLAWQSERAGPRLETLRESLASTISDDIAARTRRIERAVSDPYLRADLAAGALESAKERAVRVWNDAPSLSAYSPKLDEVFEQDIAGFGFSRLQLLNRARAGSGPVVGPIGRGTAIVMGIAAPSIDDGRVLGVILAEFPVQSYIDIVRNADLPGGYLDLRTDASVLVSSGNARLAEEARAVPIDGSGLLMGIATPPVVTLIPYDPMMQMGLGAIAILLGILLVWQLRRDPNFHAAPVRADEPTFAQTLAQQPKAEAKPGPAATSATAPKPRAQVNVDRSIFRAYDIRGVVGQSLDEGVARLIGQAVGSLMAEQGLREIVVGRDGRLSGPALSEALISGLRAAGRDVIDIGLAPTPVVYFGAFQLNTGCCIALTGSHNPPDYNGFKIVVGGETLHGGAIQDLYARIAEGRLSDGGNGGLQQFDILDDYVSRISGDVQLERRLRVVVDCGNGVAGVIAPAVLEAIGCEVEPLYCDVDGNFPNHHPDPSEPDNLRDLTMMVKRLGFDLGIAFDGDGDRLGVVSAEGENIFPDRLLMLFAQDVLSRNPGAAIIYDVKCTGHLAGHVLRNGGSPIMWKTGHSLIKAKMRETEAELAGEMSGHFFFRERWFGFDDGIYSAARLLEILAADGREPTEVFAELPKGVSTPELKVKMEEGAHYAYMDKFAQRAKFEGAKLATIDGIRADWPDGWGLVRCSNTTPCLVLRFDADNEVALARIQEAFRSQLLAVDPGLQLPF</sequence>
<dbReference type="InterPro" id="IPR005841">
    <property type="entry name" value="Alpha-D-phosphohexomutase_SF"/>
</dbReference>
<protein>
    <recommendedName>
        <fullName evidence="5">phosphomannomutase</fullName>
        <ecNumber evidence="5">5.4.2.8</ecNumber>
    </recommendedName>
</protein>
<keyword evidence="11" id="KW-0472">Membrane</keyword>
<dbReference type="Gene3D" id="3.40.120.10">
    <property type="entry name" value="Alpha-D-Glucose-1,6-Bisphosphate, subunit A, domain 3"/>
    <property type="match status" value="3"/>
</dbReference>
<comment type="cofactor">
    <cofactor evidence="2">
        <name>Mg(2+)</name>
        <dbReference type="ChEBI" id="CHEBI:18420"/>
    </cofactor>
</comment>
<evidence type="ECO:0000313" key="16">
    <source>
        <dbReference type="EMBL" id="SDD98106.1"/>
    </source>
</evidence>
<proteinExistence type="inferred from homology"/>
<evidence type="ECO:0000256" key="5">
    <source>
        <dbReference type="ARBA" id="ARBA00012730"/>
    </source>
</evidence>
<evidence type="ECO:0000259" key="15">
    <source>
        <dbReference type="Pfam" id="PF02880"/>
    </source>
</evidence>
<comment type="catalytic activity">
    <reaction evidence="1">
        <text>alpha-D-mannose 1-phosphate = D-mannose 6-phosphate</text>
        <dbReference type="Rhea" id="RHEA:11140"/>
        <dbReference type="ChEBI" id="CHEBI:58409"/>
        <dbReference type="ChEBI" id="CHEBI:58735"/>
        <dbReference type="EC" id="5.4.2.8"/>
    </reaction>
</comment>
<evidence type="ECO:0000256" key="9">
    <source>
        <dbReference type="ARBA" id="ARBA00023235"/>
    </source>
</evidence>
<evidence type="ECO:0000256" key="10">
    <source>
        <dbReference type="SAM" id="MobiDB-lite"/>
    </source>
</evidence>
<dbReference type="InterPro" id="IPR036900">
    <property type="entry name" value="A-D-PHexomutase_C_sf"/>
</dbReference>
<feature type="domain" description="Alpha-D-phosphohexomutase C-terminal" evidence="12">
    <location>
        <begin position="687"/>
        <end position="761"/>
    </location>
</feature>
<dbReference type="PANTHER" id="PTHR43771:SF2">
    <property type="entry name" value="PHOSPHOMANNOMUTASE_PHOSPHOGLUCOMUTASE"/>
    <property type="match status" value="1"/>
</dbReference>
<evidence type="ECO:0000256" key="11">
    <source>
        <dbReference type="SAM" id="Phobius"/>
    </source>
</evidence>
<dbReference type="OrthoDB" id="9803322at2"/>
<evidence type="ECO:0000259" key="13">
    <source>
        <dbReference type="Pfam" id="PF02878"/>
    </source>
</evidence>
<evidence type="ECO:0000259" key="12">
    <source>
        <dbReference type="Pfam" id="PF00408"/>
    </source>
</evidence>
<evidence type="ECO:0000256" key="8">
    <source>
        <dbReference type="ARBA" id="ARBA00022842"/>
    </source>
</evidence>
<evidence type="ECO:0000259" key="14">
    <source>
        <dbReference type="Pfam" id="PF02879"/>
    </source>
</evidence>
<dbReference type="RefSeq" id="WP_091244671.1">
    <property type="nucleotide sequence ID" value="NZ_FNAG01000012.1"/>
</dbReference>
<dbReference type="InterPro" id="IPR005844">
    <property type="entry name" value="A-D-PHexomutase_a/b/a-I"/>
</dbReference>
<dbReference type="AlphaFoldDB" id="A0A1G6Z8J6"/>
<dbReference type="PANTHER" id="PTHR43771">
    <property type="entry name" value="PHOSPHOMANNOMUTASE"/>
    <property type="match status" value="1"/>
</dbReference>
<feature type="transmembrane region" description="Helical" evidence="11">
    <location>
        <begin position="25"/>
        <end position="48"/>
    </location>
</feature>
<feature type="domain" description="Alpha-D-phosphohexomutase alpha/beta/alpha" evidence="14">
    <location>
        <begin position="470"/>
        <end position="567"/>
    </location>
</feature>
<dbReference type="InterPro" id="IPR016055">
    <property type="entry name" value="A-D-PHexomutase_a/b/a-I/II/III"/>
</dbReference>
<dbReference type="Pfam" id="PF00408">
    <property type="entry name" value="PGM_PMM_IV"/>
    <property type="match status" value="1"/>
</dbReference>
<dbReference type="SUPFAM" id="SSF53738">
    <property type="entry name" value="Phosphoglucomutase, first 3 domains"/>
    <property type="match status" value="3"/>
</dbReference>
<keyword evidence="11" id="KW-1133">Transmembrane helix</keyword>
<dbReference type="Gene3D" id="3.30.310.50">
    <property type="entry name" value="Alpha-D-phosphohexomutase, C-terminal domain"/>
    <property type="match status" value="1"/>
</dbReference>
<dbReference type="GO" id="GO:0005975">
    <property type="term" value="P:carbohydrate metabolic process"/>
    <property type="evidence" value="ECO:0007669"/>
    <property type="project" value="InterPro"/>
</dbReference>
<evidence type="ECO:0000256" key="6">
    <source>
        <dbReference type="ARBA" id="ARBA00022553"/>
    </source>
</evidence>
<dbReference type="Pfam" id="PF02878">
    <property type="entry name" value="PGM_PMM_I"/>
    <property type="match status" value="1"/>
</dbReference>
<evidence type="ECO:0000256" key="4">
    <source>
        <dbReference type="ARBA" id="ARBA00010231"/>
    </source>
</evidence>
<evidence type="ECO:0000256" key="2">
    <source>
        <dbReference type="ARBA" id="ARBA00001946"/>
    </source>
</evidence>
<keyword evidence="11" id="KW-0812">Transmembrane</keyword>
<dbReference type="Pfam" id="PF02880">
    <property type="entry name" value="PGM_PMM_III"/>
    <property type="match status" value="1"/>
</dbReference>
<comment type="pathway">
    <text evidence="3">Nucleotide-sugar biosynthesis; GDP-alpha-D-mannose biosynthesis; alpha-D-mannose 1-phosphate from D-fructose 6-phosphate: step 2/2.</text>
</comment>
<name>A0A1G6Z8J6_9GAMM</name>
<keyword evidence="8" id="KW-0460">Magnesium</keyword>